<organism evidence="4 5">
    <name type="scientific">Trichoderma guizhouense</name>
    <dbReference type="NCBI Taxonomy" id="1491466"/>
    <lineage>
        <taxon>Eukaryota</taxon>
        <taxon>Fungi</taxon>
        <taxon>Dikarya</taxon>
        <taxon>Ascomycota</taxon>
        <taxon>Pezizomycotina</taxon>
        <taxon>Sordariomycetes</taxon>
        <taxon>Hypocreomycetidae</taxon>
        <taxon>Hypocreales</taxon>
        <taxon>Hypocreaceae</taxon>
        <taxon>Trichoderma</taxon>
    </lineage>
</organism>
<evidence type="ECO:0000256" key="2">
    <source>
        <dbReference type="ARBA" id="ARBA00022801"/>
    </source>
</evidence>
<dbReference type="Gene3D" id="3.30.70.360">
    <property type="match status" value="1"/>
</dbReference>
<keyword evidence="5" id="KW-1185">Reference proteome</keyword>
<dbReference type="Proteomes" id="UP000191004">
    <property type="component" value="Unassembled WGS sequence"/>
</dbReference>
<dbReference type="SUPFAM" id="SSF55031">
    <property type="entry name" value="Bacterial exopeptidase dimerisation domain"/>
    <property type="match status" value="1"/>
</dbReference>
<evidence type="ECO:0000256" key="1">
    <source>
        <dbReference type="ARBA" id="ARBA00006247"/>
    </source>
</evidence>
<dbReference type="CDD" id="cd03884">
    <property type="entry name" value="M20_bAS"/>
    <property type="match status" value="1"/>
</dbReference>
<dbReference type="SUPFAM" id="SSF53187">
    <property type="entry name" value="Zn-dependent exopeptidases"/>
    <property type="match status" value="1"/>
</dbReference>
<protein>
    <submittedName>
        <fullName evidence="4">Beta-alanine synthase</fullName>
    </submittedName>
</protein>
<evidence type="ECO:0000313" key="4">
    <source>
        <dbReference type="EMBL" id="OPB38873.1"/>
    </source>
</evidence>
<dbReference type="EMBL" id="LVVK01000020">
    <property type="protein sequence ID" value="OPB38873.1"/>
    <property type="molecule type" value="Genomic_DNA"/>
</dbReference>
<dbReference type="InterPro" id="IPR011650">
    <property type="entry name" value="Peptidase_M20_dimer"/>
</dbReference>
<sequence>MACNGLSTATKRAQYKLYTNTVQKPSAAQPQHRSLNQSLESSLDFLSIKMGRLPLRKASHFIQKRLFTVSHVSASASGFRINADRLAETLHHTCQWGAAHRYGDGPTETGMARLALSDDDAQVRRWFAEETQKLGCNLVVDQMGNMFANKRGSAPESTPMIAMGSHLDTQPRGGRYDGILGVVAAVEVMRTLAENGHKTHHNVGIVNWTNEEGARFPKSMMASGVWAGKIPLEDAYSLPDIMDPSTTVKSELQRLGYIGDVACSSAGYPLKAHFELHIEQGPILEQTGKRIGVVQGGQGYRWFTITVTGRDAHTGTTPLNNRSDPLLAAAKMIASSNHVAKDFNALASTGVIKIPQNSSPNTIPSQVTFTLDIRHPEDAVLNVVENRIFESFEDIAKKDGRGVQFNWTLDTDSPATLFDPDCIKMVAKAATDLLGEQGWQYITSGAGHDSINTSSQCPTTMIFVPCKDGVSHHPEEYCSPEDCAIGTQTLLESVLNYDKLKQDSHS</sequence>
<dbReference type="OrthoDB" id="4676at2759"/>
<dbReference type="PANTHER" id="PTHR32494">
    <property type="entry name" value="ALLANTOATE DEIMINASE-RELATED"/>
    <property type="match status" value="1"/>
</dbReference>
<dbReference type="AlphaFoldDB" id="A0A1T3CCN5"/>
<dbReference type="Pfam" id="PF01546">
    <property type="entry name" value="Peptidase_M20"/>
    <property type="match status" value="1"/>
</dbReference>
<dbReference type="PANTHER" id="PTHR32494:SF20">
    <property type="entry name" value="PEPTIDASE M20 DIMERISATION DOMAIN-CONTAINING PROTEIN"/>
    <property type="match status" value="1"/>
</dbReference>
<reference evidence="4 5" key="1">
    <citation type="submission" date="2016-04" db="EMBL/GenBank/DDBJ databases">
        <title>Multiple horizontal gene transfer events from other fungi enriched the ability of the initially mycotrophic fungus Trichoderma (Ascomycota) to feed on dead plant biomass.</title>
        <authorList>
            <person name="Atanasova L."/>
            <person name="Chenthamara K."/>
            <person name="Zhang J."/>
            <person name="Grujic M."/>
            <person name="Henrissat B."/>
            <person name="Kuo A."/>
            <person name="Aertz A."/>
            <person name="Salamov A."/>
            <person name="Lipzen A."/>
            <person name="Labutti K."/>
            <person name="Barry K."/>
            <person name="Miao Y."/>
            <person name="Rahimi M.J."/>
            <person name="Shen Q."/>
            <person name="Grigoriev I.V."/>
            <person name="Kubicek C.P."/>
            <person name="Druzhinina I.S."/>
        </authorList>
    </citation>
    <scope>NUCLEOTIDE SEQUENCE [LARGE SCALE GENOMIC DNA]</scope>
    <source>
        <strain evidence="4 5">NJAU 4742</strain>
    </source>
</reference>
<name>A0A1T3CCN5_9HYPO</name>
<evidence type="ECO:0000259" key="3">
    <source>
        <dbReference type="Pfam" id="PF07687"/>
    </source>
</evidence>
<comment type="similarity">
    <text evidence="1">Belongs to the peptidase M20A family.</text>
</comment>
<feature type="domain" description="Peptidase M20 dimerisation" evidence="3">
    <location>
        <begin position="298"/>
        <end position="398"/>
    </location>
</feature>
<comment type="caution">
    <text evidence="4">The sequence shown here is derived from an EMBL/GenBank/DDBJ whole genome shotgun (WGS) entry which is preliminary data.</text>
</comment>
<dbReference type="Pfam" id="PF07687">
    <property type="entry name" value="M20_dimer"/>
    <property type="match status" value="1"/>
</dbReference>
<dbReference type="InterPro" id="IPR010158">
    <property type="entry name" value="Amidase_Cbmase"/>
</dbReference>
<dbReference type="Gene3D" id="3.40.630.10">
    <property type="entry name" value="Zn peptidases"/>
    <property type="match status" value="1"/>
</dbReference>
<dbReference type="GO" id="GO:0016813">
    <property type="term" value="F:hydrolase activity, acting on carbon-nitrogen (but not peptide) bonds, in linear amidines"/>
    <property type="evidence" value="ECO:0007669"/>
    <property type="project" value="InterPro"/>
</dbReference>
<dbReference type="InterPro" id="IPR036264">
    <property type="entry name" value="Bact_exopeptidase_dim_dom"/>
</dbReference>
<accession>A0A1T3CCN5</accession>
<dbReference type="NCBIfam" id="TIGR01879">
    <property type="entry name" value="hydantase"/>
    <property type="match status" value="1"/>
</dbReference>
<proteinExistence type="inferred from homology"/>
<gene>
    <name evidence="4" type="ORF">A0O28_0019790</name>
</gene>
<dbReference type="InterPro" id="IPR002933">
    <property type="entry name" value="Peptidase_M20"/>
</dbReference>
<keyword evidence="2" id="KW-0378">Hydrolase</keyword>
<evidence type="ECO:0000313" key="5">
    <source>
        <dbReference type="Proteomes" id="UP000191004"/>
    </source>
</evidence>